<feature type="transmembrane region" description="Helical" evidence="2">
    <location>
        <begin position="6"/>
        <end position="29"/>
    </location>
</feature>
<proteinExistence type="predicted"/>
<reference evidence="3 4" key="1">
    <citation type="submission" date="2016-11" db="EMBL/GenBank/DDBJ databases">
        <title>Trade-off between light-utilization and light-protection in marine flavobacteria.</title>
        <authorList>
            <person name="Kumagai Y."/>
        </authorList>
    </citation>
    <scope>NUCLEOTIDE SEQUENCE [LARGE SCALE GENOMIC DNA]</scope>
    <source>
        <strain evidence="3 4">NBRC 107125</strain>
    </source>
</reference>
<organism evidence="3 4">
    <name type="scientific">Oceanicoccus sagamiensis</name>
    <dbReference type="NCBI Taxonomy" id="716816"/>
    <lineage>
        <taxon>Bacteria</taxon>
        <taxon>Pseudomonadati</taxon>
        <taxon>Pseudomonadota</taxon>
        <taxon>Gammaproteobacteria</taxon>
        <taxon>Cellvibrionales</taxon>
        <taxon>Spongiibacteraceae</taxon>
        <taxon>Oceanicoccus</taxon>
    </lineage>
</organism>
<keyword evidence="2" id="KW-0472">Membrane</keyword>
<feature type="coiled-coil region" evidence="1">
    <location>
        <begin position="334"/>
        <end position="452"/>
    </location>
</feature>
<keyword evidence="2" id="KW-1133">Transmembrane helix</keyword>
<keyword evidence="1" id="KW-0175">Coiled coil</keyword>
<evidence type="ECO:0000313" key="4">
    <source>
        <dbReference type="Proteomes" id="UP000193450"/>
    </source>
</evidence>
<evidence type="ECO:0000313" key="3">
    <source>
        <dbReference type="EMBL" id="ARN75887.1"/>
    </source>
</evidence>
<dbReference type="RefSeq" id="WP_085760081.1">
    <property type="nucleotide sequence ID" value="NZ_CP019343.1"/>
</dbReference>
<dbReference type="KEGG" id="osg:BST96_18325"/>
<name>A0A1X9NM51_9GAMM</name>
<dbReference type="STRING" id="716816.BST96_18325"/>
<evidence type="ECO:0000256" key="2">
    <source>
        <dbReference type="SAM" id="Phobius"/>
    </source>
</evidence>
<gene>
    <name evidence="3" type="ORF">BST96_18325</name>
</gene>
<keyword evidence="2" id="KW-0812">Transmembrane</keyword>
<evidence type="ECO:0000256" key="1">
    <source>
        <dbReference type="SAM" id="Coils"/>
    </source>
</evidence>
<feature type="coiled-coil region" evidence="1">
    <location>
        <begin position="29"/>
        <end position="56"/>
    </location>
</feature>
<protein>
    <submittedName>
        <fullName evidence="3">Uncharacterized protein</fullName>
    </submittedName>
</protein>
<accession>A0A1X9NM51</accession>
<dbReference type="AlphaFoldDB" id="A0A1X9NM51"/>
<keyword evidence="4" id="KW-1185">Reference proteome</keyword>
<dbReference type="EMBL" id="CP019343">
    <property type="protein sequence ID" value="ARN75887.1"/>
    <property type="molecule type" value="Genomic_DNA"/>
</dbReference>
<sequence>MLDSTLLFYITAELAVLLLIVCIFLMLHLGKLRKLVAKLEDKIVSLRKSIGKSRNETKKALKQLAEREDSPSLSFLDYLDTEIDATRDHHQSLNPDRDIVLDIAPDAPIDRQASALRHAFLIAEKEARYAGGEDSSSWEVLQAKLEQIIQFYEGANTPSEEPAAEEGGDASDEIAVYKSRIENLERFKKLFFDMESKWEASQAQAEDYYQQLTAMGKELGAGEEFDGLLDKYANAYSDIGDLIESEGSGATKAKPEGGVEANLQSSGAGKTIIANQEEILRLKNMAVDQHKVITELKKKLLTSSSPEDQQEVVSALTEQLEQQQRFMQEAETCSQLIEDELTRAMDENEQLRAQLETGGGSDSASSDEEVERIEAMVKDLTNESKDMLATIAALEEENSSLKARIESGGGESGDAENVEILKSKLEEMQQELLNLQTQHIELEERYLELKMK</sequence>
<dbReference type="Proteomes" id="UP000193450">
    <property type="component" value="Chromosome"/>
</dbReference>
<dbReference type="OrthoDB" id="6381440at2"/>